<dbReference type="RefSeq" id="WP_282210007.1">
    <property type="nucleotide sequence ID" value="NZ_CP118247.1"/>
</dbReference>
<accession>A0ABY7YTA7</accession>
<organism evidence="1 2">
    <name type="scientific">Devosia rhodophyticola</name>
    <dbReference type="NCBI Taxonomy" id="3026423"/>
    <lineage>
        <taxon>Bacteria</taxon>
        <taxon>Pseudomonadati</taxon>
        <taxon>Pseudomonadota</taxon>
        <taxon>Alphaproteobacteria</taxon>
        <taxon>Hyphomicrobiales</taxon>
        <taxon>Devosiaceae</taxon>
        <taxon>Devosia</taxon>
    </lineage>
</organism>
<dbReference type="EMBL" id="CP118247">
    <property type="protein sequence ID" value="WDR04486.1"/>
    <property type="molecule type" value="Genomic_DNA"/>
</dbReference>
<dbReference type="PANTHER" id="PTHR39166">
    <property type="entry name" value="BLL1166 PROTEIN"/>
    <property type="match status" value="1"/>
</dbReference>
<sequence length="126" mass="14433">MVIKRAQHQFTSIDVPVEVRNQARVHLWFPQKFGIAYPELGSSVDMLTYFSTRAYAVAVQLKIDGELTIEAPFGLDDMFSFRLAPNLALDNCATHEAKARRAMAIWPELVFEPWPSVPELEARQRR</sequence>
<keyword evidence="2" id="KW-1185">Reference proteome</keyword>
<proteinExistence type="predicted"/>
<dbReference type="Pfam" id="PF06042">
    <property type="entry name" value="NTP_transf_6"/>
    <property type="match status" value="1"/>
</dbReference>
<protein>
    <submittedName>
        <fullName evidence="1">Nucleotidyltransferase family protein</fullName>
    </submittedName>
</protein>
<dbReference type="Proteomes" id="UP001222118">
    <property type="component" value="Chromosome"/>
</dbReference>
<evidence type="ECO:0000313" key="2">
    <source>
        <dbReference type="Proteomes" id="UP001222118"/>
    </source>
</evidence>
<evidence type="ECO:0000313" key="1">
    <source>
        <dbReference type="EMBL" id="WDR04486.1"/>
    </source>
</evidence>
<dbReference type="InterPro" id="IPR009267">
    <property type="entry name" value="NTP_transf_6"/>
</dbReference>
<gene>
    <name evidence="1" type="ORF">PSQ90_09040</name>
</gene>
<name>A0ABY7YTA7_9HYPH</name>
<dbReference type="PANTHER" id="PTHR39166:SF1">
    <property type="entry name" value="BLL1166 PROTEIN"/>
    <property type="match status" value="1"/>
</dbReference>
<reference evidence="1 2" key="1">
    <citation type="submission" date="2023-02" db="EMBL/GenBank/DDBJ databases">
        <title>Devosia chondri sp. nov., isolated from the phycosphere of marine algae.</title>
        <authorList>
            <person name="Kim J.M."/>
            <person name="Lee J.K."/>
            <person name="Choi B.J."/>
            <person name="Bayburt H."/>
            <person name="Jeon C.O."/>
        </authorList>
    </citation>
    <scope>NUCLEOTIDE SEQUENCE [LARGE SCALE GENOMIC DNA]</scope>
    <source>
        <strain evidence="1 2">G2-5</strain>
    </source>
</reference>